<proteinExistence type="predicted"/>
<feature type="signal peptide" evidence="1">
    <location>
        <begin position="1"/>
        <end position="22"/>
    </location>
</feature>
<dbReference type="RefSeq" id="WP_133817445.1">
    <property type="nucleotide sequence ID" value="NZ_SNZH01000002.1"/>
</dbReference>
<dbReference type="InterPro" id="IPR019734">
    <property type="entry name" value="TPR_rpt"/>
</dbReference>
<dbReference type="Proteomes" id="UP000295293">
    <property type="component" value="Unassembled WGS sequence"/>
</dbReference>
<gene>
    <name evidence="3" type="ORF">DFR29_102393</name>
</gene>
<dbReference type="InterPro" id="IPR011990">
    <property type="entry name" value="TPR-like_helical_dom_sf"/>
</dbReference>
<feature type="chain" id="PRO_5020699505" evidence="1">
    <location>
        <begin position="23"/>
        <end position="989"/>
    </location>
</feature>
<keyword evidence="4" id="KW-1185">Reference proteome</keyword>
<dbReference type="AlphaFoldDB" id="A0A4R6Z7G0"/>
<dbReference type="SUPFAM" id="SSF48452">
    <property type="entry name" value="TPR-like"/>
    <property type="match status" value="2"/>
</dbReference>
<sequence length="989" mass="105384">MRRVVHFILGLVALLPATAATASIGLRCVDAMPLRNRVTLAAGASVALELQPAAGTPALLRIDEQGRDLEWRWLGDEAFQSIAARPPRLGLLALALDGTRTLQLKAVGGNVSATAAVQLDCAPDAAAVALPACVAAANAAGSASPAMASSLLCRALATHARAYAASRDNKPEDSAPLYREAAELWRRLQDGPRQAAALLGLGEQSMRRAKYREALRVSQQSRELALASSSGYYLARAGGQICLALQYLGRIDQAWRCMQELPALYQSLGETNEAANAWYLIAAFAAENGKQREVASALRAVDAIDPARLSPLVRGRLFYLRARLSTEAGQIDDAVAALRQAIAVFDQVSDKRWQGNAYLRAAELYFQMGSLDEASDFVASAIRRLTEAQARDRLGIAYLLQARLADARGEVDLRQSALAESQRLLTKAERPLAEIEAAAFASTVDLRPAAQSLLDERLRQHGSVPAYLRQMLDLAAAQRALAQQDWTATEQALARLPAQGMGVAAQLQRDRLRASLLVATQRAPQALALLDNAVAELRQIATASRAPALRQIAARRLLDLRRAWVDAYAALPPAQRPAPAALWQMLQSTQSAPLLRGTGTTGQANEDAVLQADRALAAELLPDSEQPPAELLAQKALLTLYASGANQPPPLQAAVIDLAQAQATLADGELLLAVALGSQQAIALSISRGQVASHELAATAQIRSSLTALQASIGDPHTPLNRIERDAATFSQAFLPSQLPRPASRLLLMADESLAAIPLAALRWPGDDFFLVEQAASSFLSSAAGRSGLAEPERIRVLTASLGEAARKELPMLAGAEQEPRLLQLSLPPALSPRFSEAPLDRHSLRQALDGAGQWVHIAAHGTLRSGRQGYSGLWFGAAPEFIGWIDLVGRPLQAELLVLNACELGGSSGSSASFAAALSSAGLAHVVAGLWKVSDGAGALWVPVFYSELARAPAAGPAVALRAAQLRLMQSRLFRHPFYWASMIHLQH</sequence>
<evidence type="ECO:0000259" key="2">
    <source>
        <dbReference type="Pfam" id="PF12770"/>
    </source>
</evidence>
<dbReference type="EMBL" id="SNZH01000002">
    <property type="protein sequence ID" value="TDR47733.1"/>
    <property type="molecule type" value="Genomic_DNA"/>
</dbReference>
<accession>A0A4R6Z7G0</accession>
<dbReference type="Pfam" id="PF12770">
    <property type="entry name" value="CHAT"/>
    <property type="match status" value="1"/>
</dbReference>
<comment type="caution">
    <text evidence="3">The sequence shown here is derived from an EMBL/GenBank/DDBJ whole genome shotgun (WGS) entry which is preliminary data.</text>
</comment>
<evidence type="ECO:0000313" key="4">
    <source>
        <dbReference type="Proteomes" id="UP000295293"/>
    </source>
</evidence>
<name>A0A4R6Z7G0_9GAMM</name>
<keyword evidence="1" id="KW-0732">Signal</keyword>
<organism evidence="3 4">
    <name type="scientific">Tahibacter aquaticus</name>
    <dbReference type="NCBI Taxonomy" id="520092"/>
    <lineage>
        <taxon>Bacteria</taxon>
        <taxon>Pseudomonadati</taxon>
        <taxon>Pseudomonadota</taxon>
        <taxon>Gammaproteobacteria</taxon>
        <taxon>Lysobacterales</taxon>
        <taxon>Rhodanobacteraceae</taxon>
        <taxon>Tahibacter</taxon>
    </lineage>
</organism>
<dbReference type="OrthoDB" id="5957838at2"/>
<dbReference type="SMART" id="SM00028">
    <property type="entry name" value="TPR"/>
    <property type="match status" value="4"/>
</dbReference>
<evidence type="ECO:0000256" key="1">
    <source>
        <dbReference type="SAM" id="SignalP"/>
    </source>
</evidence>
<reference evidence="3 4" key="1">
    <citation type="submission" date="2019-03" db="EMBL/GenBank/DDBJ databases">
        <title>Genomic Encyclopedia of Type Strains, Phase IV (KMG-IV): sequencing the most valuable type-strain genomes for metagenomic binning, comparative biology and taxonomic classification.</title>
        <authorList>
            <person name="Goeker M."/>
        </authorList>
    </citation>
    <scope>NUCLEOTIDE SEQUENCE [LARGE SCALE GENOMIC DNA]</scope>
    <source>
        <strain evidence="3 4">DSM 21667</strain>
    </source>
</reference>
<dbReference type="Gene3D" id="1.25.40.10">
    <property type="entry name" value="Tetratricopeptide repeat domain"/>
    <property type="match status" value="2"/>
</dbReference>
<dbReference type="PANTHER" id="PTHR10098">
    <property type="entry name" value="RAPSYN-RELATED"/>
    <property type="match status" value="1"/>
</dbReference>
<protein>
    <submittedName>
        <fullName evidence="3">CHAT domain-containing protein</fullName>
    </submittedName>
</protein>
<evidence type="ECO:0000313" key="3">
    <source>
        <dbReference type="EMBL" id="TDR47733.1"/>
    </source>
</evidence>
<dbReference type="PANTHER" id="PTHR10098:SF108">
    <property type="entry name" value="TETRATRICOPEPTIDE REPEAT PROTEIN 28"/>
    <property type="match status" value="1"/>
</dbReference>
<feature type="domain" description="CHAT" evidence="2">
    <location>
        <begin position="737"/>
        <end position="986"/>
    </location>
</feature>
<dbReference type="InterPro" id="IPR024983">
    <property type="entry name" value="CHAT_dom"/>
</dbReference>